<evidence type="ECO:0000313" key="3">
    <source>
        <dbReference type="Proteomes" id="UP000295164"/>
    </source>
</evidence>
<dbReference type="AlphaFoldDB" id="A0A4V2WLX6"/>
<dbReference type="EMBL" id="SKFH01000050">
    <property type="protein sequence ID" value="TCZ65297.1"/>
    <property type="molecule type" value="Genomic_DNA"/>
</dbReference>
<dbReference type="Proteomes" id="UP000295164">
    <property type="component" value="Unassembled WGS sequence"/>
</dbReference>
<organism evidence="2 3">
    <name type="scientific">Flaviaesturariibacter aridisoli</name>
    <dbReference type="NCBI Taxonomy" id="2545761"/>
    <lineage>
        <taxon>Bacteria</taxon>
        <taxon>Pseudomonadati</taxon>
        <taxon>Bacteroidota</taxon>
        <taxon>Chitinophagia</taxon>
        <taxon>Chitinophagales</taxon>
        <taxon>Chitinophagaceae</taxon>
        <taxon>Flaviaestuariibacter</taxon>
    </lineage>
</organism>
<evidence type="ECO:0000256" key="1">
    <source>
        <dbReference type="SAM" id="SignalP"/>
    </source>
</evidence>
<feature type="chain" id="PRO_5020531607" description="DUF4595 domain-containing protein" evidence="1">
    <location>
        <begin position="22"/>
        <end position="349"/>
    </location>
</feature>
<dbReference type="PROSITE" id="PS51257">
    <property type="entry name" value="PROKAR_LIPOPROTEIN"/>
    <property type="match status" value="1"/>
</dbReference>
<feature type="signal peptide" evidence="1">
    <location>
        <begin position="1"/>
        <end position="21"/>
    </location>
</feature>
<dbReference type="RefSeq" id="WP_131854208.1">
    <property type="nucleotide sequence ID" value="NZ_SKFH01000050.1"/>
</dbReference>
<gene>
    <name evidence="2" type="ORF">E0486_17540</name>
</gene>
<reference evidence="2 3" key="1">
    <citation type="submission" date="2019-03" db="EMBL/GenBank/DDBJ databases">
        <authorList>
            <person name="Kim M.K.M."/>
        </authorList>
    </citation>
    <scope>NUCLEOTIDE SEQUENCE [LARGE SCALE GENOMIC DNA]</scope>
    <source>
        <strain evidence="2 3">17J68-15</strain>
    </source>
</reference>
<evidence type="ECO:0008006" key="4">
    <source>
        <dbReference type="Google" id="ProtNLM"/>
    </source>
</evidence>
<protein>
    <recommendedName>
        <fullName evidence="4">DUF4595 domain-containing protein</fullName>
    </recommendedName>
</protein>
<sequence length="349" mass="38335">MASRRFCSLLLAAPTATLLFAACSRPDPVPPPTPVDTTVAPPLPLPPPPADSNLYVSRVEEDYQQSNPNILRRNKDYSFYYDSSRRVTAVGIRNYSPVGLDTATCRFFYNGSARRPWRIIAPNLNRSTPGSIIYDTTEVDYAANGLPTTDRSNQMIAFNSSGTPVRVLVTRTYTYDAAGGRVYVYWRNAPVSGGADQWLRSDTLQVAPGGGIGTLKSALAQGSFGSGDYALVEGVQYSAFVNPLSELNISGMPFAPIYTPVTREVLGNSWHKAAWNSNILPYYLDFLSPRVPNHFFLSGYTSGGWLIAAASDYFDLQITPMANRPYWPSALSAGASSALGDRFNYRFYY</sequence>
<dbReference type="OrthoDB" id="9838371at2"/>
<proteinExistence type="predicted"/>
<comment type="caution">
    <text evidence="2">The sequence shown here is derived from an EMBL/GenBank/DDBJ whole genome shotgun (WGS) entry which is preliminary data.</text>
</comment>
<name>A0A4V2WLX6_9BACT</name>
<keyword evidence="1" id="KW-0732">Signal</keyword>
<evidence type="ECO:0000313" key="2">
    <source>
        <dbReference type="EMBL" id="TCZ65297.1"/>
    </source>
</evidence>
<keyword evidence="3" id="KW-1185">Reference proteome</keyword>
<accession>A0A4V2WLX6</accession>